<dbReference type="AlphaFoldDB" id="A0A0D2JMR3"/>
<reference evidence="3 4" key="1">
    <citation type="journal article" date="2013" name="Proc. Natl. Acad. Sci. U.S.A.">
        <title>Candidate phylum TM6 genome recovered from a hospital sink biofilm provides genomic insights into this uncultivated phylum.</title>
        <authorList>
            <person name="McLean J.S."/>
            <person name="Lombardo M.J."/>
            <person name="Badger J.H."/>
            <person name="Edlund A."/>
            <person name="Novotny M."/>
            <person name="Yee-Greenbaum J."/>
            <person name="Vyahhi N."/>
            <person name="Hall A.P."/>
            <person name="Yang Y."/>
            <person name="Dupont C.L."/>
            <person name="Ziegler M.G."/>
            <person name="Chitsaz H."/>
            <person name="Allen A.E."/>
            <person name="Yooseph S."/>
            <person name="Tesler G."/>
            <person name="Pevzner P.A."/>
            <person name="Friedman R.M."/>
            <person name="Nealson K.H."/>
            <person name="Venter J.C."/>
            <person name="Lasken R.S."/>
        </authorList>
    </citation>
    <scope>NUCLEOTIDE SEQUENCE [LARGE SCALE GENOMIC DNA]</scope>
    <source>
        <strain evidence="3 4">TM6SC1</strain>
    </source>
</reference>
<dbReference type="EMBL" id="ARQD01000001">
    <property type="protein sequence ID" value="KIX85618.1"/>
    <property type="molecule type" value="Genomic_DNA"/>
</dbReference>
<keyword evidence="1" id="KW-0732">Signal</keyword>
<keyword evidence="4" id="KW-1185">Reference proteome</keyword>
<feature type="chain" id="PRO_5002245506" description="Methyltransferase type 11 domain-containing protein" evidence="1">
    <location>
        <begin position="21"/>
        <end position="221"/>
    </location>
</feature>
<dbReference type="GO" id="GO:0008757">
    <property type="term" value="F:S-adenosylmethionine-dependent methyltransferase activity"/>
    <property type="evidence" value="ECO:0007669"/>
    <property type="project" value="InterPro"/>
</dbReference>
<evidence type="ECO:0000313" key="3">
    <source>
        <dbReference type="EMBL" id="KIX85618.1"/>
    </source>
</evidence>
<accession>A0A0D2JMR3</accession>
<name>A0A0D2JMR3_9BACT</name>
<feature type="signal peptide" evidence="1">
    <location>
        <begin position="1"/>
        <end position="20"/>
    </location>
</feature>
<feature type="domain" description="Methyltransferase type 11" evidence="2">
    <location>
        <begin position="69"/>
        <end position="155"/>
    </location>
</feature>
<sequence>MNFKALFILTMYILSSSQMAAKNLPGRMWWEHNYSNYCDQFERWWGDINAPSRVFMRNEIICNNYKNILDVGCGFATDLQGIRFYNLPVVYTGVDITPSFISRAQLLKMNVSLADAHCLMFGDKSFDIVYARHLFEHEPDFKDIISEFIRVARHEILIIFYKKLVHTPTYAELTVTNYEPLWDVSYNVEDVLNACAAHDRVTNISLHNIGDFEQALIVKLS</sequence>
<dbReference type="eggNOG" id="COG2226">
    <property type="taxonomic scope" value="Bacteria"/>
</dbReference>
<evidence type="ECO:0000313" key="4">
    <source>
        <dbReference type="Proteomes" id="UP000032214"/>
    </source>
</evidence>
<proteinExistence type="predicted"/>
<dbReference type="Pfam" id="PF08241">
    <property type="entry name" value="Methyltransf_11"/>
    <property type="match status" value="1"/>
</dbReference>
<protein>
    <recommendedName>
        <fullName evidence="2">Methyltransferase type 11 domain-containing protein</fullName>
    </recommendedName>
</protein>
<dbReference type="Proteomes" id="UP000032214">
    <property type="component" value="Unassembled WGS sequence"/>
</dbReference>
<evidence type="ECO:0000259" key="2">
    <source>
        <dbReference type="Pfam" id="PF08241"/>
    </source>
</evidence>
<dbReference type="SUPFAM" id="SSF53335">
    <property type="entry name" value="S-adenosyl-L-methionine-dependent methyltransferases"/>
    <property type="match status" value="1"/>
</dbReference>
<gene>
    <name evidence="3" type="ORF">J120_01550</name>
</gene>
<dbReference type="InterPro" id="IPR013216">
    <property type="entry name" value="Methyltransf_11"/>
</dbReference>
<dbReference type="Gene3D" id="3.40.50.150">
    <property type="entry name" value="Vaccinia Virus protein VP39"/>
    <property type="match status" value="1"/>
</dbReference>
<dbReference type="CDD" id="cd02440">
    <property type="entry name" value="AdoMet_MTases"/>
    <property type="match status" value="1"/>
</dbReference>
<dbReference type="STRING" id="1306947.J120_01550"/>
<organism evidence="3 4">
    <name type="scientific">candidate division TM6 bacterium JCVI TM6SC1</name>
    <dbReference type="NCBI Taxonomy" id="1306947"/>
    <lineage>
        <taxon>Bacteria</taxon>
        <taxon>Candidatus Babelota</taxon>
        <taxon>Vermiphilus</taxon>
    </lineage>
</organism>
<dbReference type="InterPro" id="IPR029063">
    <property type="entry name" value="SAM-dependent_MTases_sf"/>
</dbReference>
<evidence type="ECO:0000256" key="1">
    <source>
        <dbReference type="SAM" id="SignalP"/>
    </source>
</evidence>
<comment type="caution">
    <text evidence="3">The sequence shown here is derived from an EMBL/GenBank/DDBJ whole genome shotgun (WGS) entry which is preliminary data.</text>
</comment>